<organism evidence="2 3">
    <name type="scientific">Desulfoprunum benzoelyticum</name>
    <dbReference type="NCBI Taxonomy" id="1506996"/>
    <lineage>
        <taxon>Bacteria</taxon>
        <taxon>Pseudomonadati</taxon>
        <taxon>Thermodesulfobacteriota</taxon>
        <taxon>Desulfobulbia</taxon>
        <taxon>Desulfobulbales</taxon>
        <taxon>Desulfobulbaceae</taxon>
        <taxon>Desulfoprunum</taxon>
    </lineage>
</organism>
<evidence type="ECO:0008006" key="4">
    <source>
        <dbReference type="Google" id="ProtNLM"/>
    </source>
</evidence>
<reference evidence="2 3" key="1">
    <citation type="submission" date="2020-08" db="EMBL/GenBank/DDBJ databases">
        <title>Genomic Encyclopedia of Type Strains, Phase IV (KMG-IV): sequencing the most valuable type-strain genomes for metagenomic binning, comparative biology and taxonomic classification.</title>
        <authorList>
            <person name="Goeker M."/>
        </authorList>
    </citation>
    <scope>NUCLEOTIDE SEQUENCE [LARGE SCALE GENOMIC DNA]</scope>
    <source>
        <strain evidence="2 3">DSM 28570</strain>
    </source>
</reference>
<evidence type="ECO:0000256" key="1">
    <source>
        <dbReference type="SAM" id="SignalP"/>
    </source>
</evidence>
<gene>
    <name evidence="2" type="ORF">HNQ81_002991</name>
</gene>
<dbReference type="AlphaFoldDB" id="A0A840V655"/>
<dbReference type="EMBL" id="JACHEO010000021">
    <property type="protein sequence ID" value="MBB5349239.1"/>
    <property type="molecule type" value="Genomic_DNA"/>
</dbReference>
<dbReference type="Proteomes" id="UP000539642">
    <property type="component" value="Unassembled WGS sequence"/>
</dbReference>
<keyword evidence="1" id="KW-0732">Signal</keyword>
<name>A0A840V655_9BACT</name>
<proteinExistence type="predicted"/>
<comment type="caution">
    <text evidence="2">The sequence shown here is derived from an EMBL/GenBank/DDBJ whole genome shotgun (WGS) entry which is preliminary data.</text>
</comment>
<evidence type="ECO:0000313" key="3">
    <source>
        <dbReference type="Proteomes" id="UP000539642"/>
    </source>
</evidence>
<accession>A0A840V655</accession>
<keyword evidence="3" id="KW-1185">Reference proteome</keyword>
<feature type="signal peptide" evidence="1">
    <location>
        <begin position="1"/>
        <end position="28"/>
    </location>
</feature>
<protein>
    <recommendedName>
        <fullName evidence="4">DUF5666 domain-containing protein</fullName>
    </recommendedName>
</protein>
<feature type="chain" id="PRO_5032303080" description="DUF5666 domain-containing protein" evidence="1">
    <location>
        <begin position="29"/>
        <end position="117"/>
    </location>
</feature>
<sequence>MNLIFSIRRLTVLVAALGLFFLQTAPLAAALYEEDVSTGEYLYLKGMVRKVSATDKSVVLEQVKGPRVTIRVTPDTELEGIGKLEDLQTRQIIKVWYRPEQDGNLGLKILRLPDVGC</sequence>
<evidence type="ECO:0000313" key="2">
    <source>
        <dbReference type="EMBL" id="MBB5349239.1"/>
    </source>
</evidence>
<dbReference type="RefSeq" id="WP_183352046.1">
    <property type="nucleotide sequence ID" value="NZ_JACHEO010000021.1"/>
</dbReference>